<accession>A0A6J6X1P1</accession>
<sequence>MVADNLIEEDARSDDVRQCAHLPAIDEFAECDEGLQDHPAKEELFDKGSANTDEEHDDEHAVGGVVAHYLLDGVASRFDVKGVVERADQGLEQDAER</sequence>
<dbReference type="EMBL" id="CAFAAB010000161">
    <property type="protein sequence ID" value="CAB4791200.1"/>
    <property type="molecule type" value="Genomic_DNA"/>
</dbReference>
<gene>
    <name evidence="1" type="ORF">UFOPK2958_01213</name>
</gene>
<dbReference type="AlphaFoldDB" id="A0A6J6X1P1"/>
<name>A0A6J6X1P1_9ZZZZ</name>
<reference evidence="1" key="1">
    <citation type="submission" date="2020-05" db="EMBL/GenBank/DDBJ databases">
        <authorList>
            <person name="Chiriac C."/>
            <person name="Salcher M."/>
            <person name="Ghai R."/>
            <person name="Kavagutti S V."/>
        </authorList>
    </citation>
    <scope>NUCLEOTIDE SEQUENCE</scope>
</reference>
<organism evidence="1">
    <name type="scientific">freshwater metagenome</name>
    <dbReference type="NCBI Taxonomy" id="449393"/>
    <lineage>
        <taxon>unclassified sequences</taxon>
        <taxon>metagenomes</taxon>
        <taxon>ecological metagenomes</taxon>
    </lineage>
</organism>
<protein>
    <submittedName>
        <fullName evidence="1">Unannotated protein</fullName>
    </submittedName>
</protein>
<proteinExistence type="predicted"/>
<evidence type="ECO:0000313" key="1">
    <source>
        <dbReference type="EMBL" id="CAB4791200.1"/>
    </source>
</evidence>